<dbReference type="PROSITE" id="PS00674">
    <property type="entry name" value="AAA"/>
    <property type="match status" value="1"/>
</dbReference>
<protein>
    <recommendedName>
        <fullName evidence="19">AAA+ ATPase domain-containing protein</fullName>
    </recommendedName>
</protein>
<dbReference type="Pfam" id="PF00004">
    <property type="entry name" value="AAA"/>
    <property type="match status" value="1"/>
</dbReference>
<evidence type="ECO:0000256" key="12">
    <source>
        <dbReference type="RuleBase" id="RU003651"/>
    </source>
</evidence>
<keyword evidence="8" id="KW-1133">Transmembrane helix</keyword>
<reference evidence="18" key="2">
    <citation type="submission" date="2019-10" db="EMBL/GenBank/DDBJ databases">
        <authorList>
            <consortium name="NCBI Genome Project"/>
        </authorList>
    </citation>
    <scope>NUCLEOTIDE SEQUENCE</scope>
    <source>
        <strain evidence="18">NI907</strain>
    </source>
</reference>
<comment type="catalytic activity">
    <reaction evidence="11">
        <text>ATP + H2O = ADP + phosphate + H(+)</text>
        <dbReference type="Rhea" id="RHEA:13065"/>
        <dbReference type="ChEBI" id="CHEBI:15377"/>
        <dbReference type="ChEBI" id="CHEBI:15378"/>
        <dbReference type="ChEBI" id="CHEBI:30616"/>
        <dbReference type="ChEBI" id="CHEBI:43474"/>
        <dbReference type="ChEBI" id="CHEBI:456216"/>
    </reaction>
    <physiologicalReaction direction="left-to-right" evidence="11">
        <dbReference type="Rhea" id="RHEA:13066"/>
    </physiologicalReaction>
</comment>
<dbReference type="PANTHER" id="PTHR23070">
    <property type="entry name" value="BCS1 AAA-TYPE ATPASE"/>
    <property type="match status" value="1"/>
</dbReference>
<evidence type="ECO:0000313" key="18">
    <source>
        <dbReference type="RefSeq" id="XP_030984452.1"/>
    </source>
</evidence>
<feature type="region of interest" description="Disordered" evidence="14">
    <location>
        <begin position="601"/>
        <end position="688"/>
    </location>
</feature>
<evidence type="ECO:0000256" key="8">
    <source>
        <dbReference type="ARBA" id="ARBA00022989"/>
    </source>
</evidence>
<evidence type="ECO:0000256" key="3">
    <source>
        <dbReference type="ARBA" id="ARBA00022692"/>
    </source>
</evidence>
<dbReference type="InterPro" id="IPR050747">
    <property type="entry name" value="Mitochondrial_chaperone_BCS1"/>
</dbReference>
<dbReference type="InterPro" id="IPR003960">
    <property type="entry name" value="ATPase_AAA_CS"/>
</dbReference>
<evidence type="ECO:0000256" key="11">
    <source>
        <dbReference type="ARBA" id="ARBA00048778"/>
    </source>
</evidence>
<feature type="domain" description="AAA+ ATPase" evidence="15">
    <location>
        <begin position="289"/>
        <end position="439"/>
    </location>
</feature>
<evidence type="ECO:0000256" key="10">
    <source>
        <dbReference type="ARBA" id="ARBA00023136"/>
    </source>
</evidence>
<comment type="similarity">
    <text evidence="2">Belongs to the AAA ATPase family. BCS1 subfamily.</text>
</comment>
<dbReference type="SMART" id="SM01024">
    <property type="entry name" value="BCS1_N"/>
    <property type="match status" value="1"/>
</dbReference>
<keyword evidence="9" id="KW-0496">Mitochondrion</keyword>
<evidence type="ECO:0000256" key="9">
    <source>
        <dbReference type="ARBA" id="ARBA00023128"/>
    </source>
</evidence>
<dbReference type="GeneID" id="41960056"/>
<keyword evidence="10" id="KW-0472">Membrane</keyword>
<feature type="coiled-coil region" evidence="13">
    <location>
        <begin position="544"/>
        <end position="574"/>
    </location>
</feature>
<keyword evidence="17" id="KW-1185">Reference proteome</keyword>
<dbReference type="OrthoDB" id="10251412at2759"/>
<feature type="compositionally biased region" description="Low complexity" evidence="14">
    <location>
        <begin position="624"/>
        <end position="641"/>
    </location>
</feature>
<evidence type="ECO:0000256" key="14">
    <source>
        <dbReference type="SAM" id="MobiDB-lite"/>
    </source>
</evidence>
<dbReference type="AlphaFoldDB" id="A0A6P8BB90"/>
<keyword evidence="4 12" id="KW-0547">Nucleotide-binding</keyword>
<dbReference type="SUPFAM" id="SSF52540">
    <property type="entry name" value="P-loop containing nucleoside triphosphate hydrolases"/>
    <property type="match status" value="1"/>
</dbReference>
<feature type="compositionally biased region" description="Acidic residues" evidence="14">
    <location>
        <begin position="369"/>
        <end position="382"/>
    </location>
</feature>
<dbReference type="Gene3D" id="3.40.50.300">
    <property type="entry name" value="P-loop containing nucleotide triphosphate hydrolases"/>
    <property type="match status" value="1"/>
</dbReference>
<evidence type="ECO:0000256" key="2">
    <source>
        <dbReference type="ARBA" id="ARBA00007448"/>
    </source>
</evidence>
<evidence type="ECO:0000256" key="7">
    <source>
        <dbReference type="ARBA" id="ARBA00022840"/>
    </source>
</evidence>
<dbReference type="InterPro" id="IPR003959">
    <property type="entry name" value="ATPase_AAA_core"/>
</dbReference>
<reference evidence="18" key="1">
    <citation type="journal article" date="2019" name="Mol. Biol. Evol.">
        <title>Blast fungal genomes show frequent chromosomal changes, gene gains and losses, and effector gene turnover.</title>
        <authorList>
            <person name="Gomez Luciano L.B."/>
            <person name="Jason Tsai I."/>
            <person name="Chuma I."/>
            <person name="Tosa Y."/>
            <person name="Chen Y.H."/>
            <person name="Li J.Y."/>
            <person name="Li M.Y."/>
            <person name="Jade Lu M.Y."/>
            <person name="Nakayashiki H."/>
            <person name="Li W.H."/>
        </authorList>
    </citation>
    <scope>NUCLEOTIDE SEQUENCE</scope>
    <source>
        <strain evidence="18">NI907</strain>
    </source>
</reference>
<keyword evidence="6" id="KW-0378">Hydrolase</keyword>
<gene>
    <name evidence="18" type="ORF">PgNI_05108</name>
</gene>
<feature type="compositionally biased region" description="Low complexity" evidence="14">
    <location>
        <begin position="679"/>
        <end position="688"/>
    </location>
</feature>
<evidence type="ECO:0000256" key="13">
    <source>
        <dbReference type="SAM" id="Coils"/>
    </source>
</evidence>
<dbReference type="GO" id="GO:0005743">
    <property type="term" value="C:mitochondrial inner membrane"/>
    <property type="evidence" value="ECO:0007669"/>
    <property type="project" value="UniProtKB-SubCell"/>
</dbReference>
<dbReference type="Proteomes" id="UP000515153">
    <property type="component" value="Unplaced"/>
</dbReference>
<dbReference type="InterPro" id="IPR003593">
    <property type="entry name" value="AAA+_ATPase"/>
</dbReference>
<dbReference type="Pfam" id="PF25426">
    <property type="entry name" value="AAA_lid_BCS1"/>
    <property type="match status" value="1"/>
</dbReference>
<dbReference type="KEGG" id="pgri:PgNI_05108"/>
<reference evidence="18" key="3">
    <citation type="submission" date="2025-08" db="UniProtKB">
        <authorList>
            <consortium name="RefSeq"/>
        </authorList>
    </citation>
    <scope>IDENTIFICATION</scope>
    <source>
        <strain evidence="18">NI907</strain>
    </source>
</reference>
<feature type="domain" description="BCS1 N-terminal" evidence="16">
    <location>
        <begin position="54"/>
        <end position="256"/>
    </location>
</feature>
<dbReference type="SMART" id="SM00382">
    <property type="entry name" value="AAA"/>
    <property type="match status" value="1"/>
</dbReference>
<evidence type="ECO:0000256" key="1">
    <source>
        <dbReference type="ARBA" id="ARBA00004434"/>
    </source>
</evidence>
<dbReference type="InterPro" id="IPR057495">
    <property type="entry name" value="AAA_lid_BCS1"/>
</dbReference>
<evidence type="ECO:0000256" key="6">
    <source>
        <dbReference type="ARBA" id="ARBA00022801"/>
    </source>
</evidence>
<keyword evidence="3" id="KW-0812">Transmembrane</keyword>
<keyword evidence="13" id="KW-0175">Coiled coil</keyword>
<dbReference type="InterPro" id="IPR014851">
    <property type="entry name" value="BCS1_N"/>
</dbReference>
<evidence type="ECO:0008006" key="19">
    <source>
        <dbReference type="Google" id="ProtNLM"/>
    </source>
</evidence>
<dbReference type="InterPro" id="IPR027417">
    <property type="entry name" value="P-loop_NTPase"/>
</dbReference>
<sequence>MSDAIATLIGLQAATGGTTIQDILNRTAPGLSFIPSFLRKWLQIDISAIIGLLSLIGAMSSGFHFLNHISLKLYWTLTRFCTASVAVAASDRLNREVLNWLSSTVLMRQGTRVLAARSEMVDDERYYYQRPKTVRDDCANETRRPVEYMPTFGTTWFWHRKRLFIVRCVRTHNHRGGAFGRDSPEELFDAPSGDEPLVVMCFGRSVAPIKQFLDDCRDWGEAQRARYVTVRTCKKTYNGAHWDSTILRPTRPIQTVHFDEQIKKELVADIINYLDPQTRDFYHQRGIPYRRGYLLHGPPGTGKTSLSLALASMFKLELYLLHVPSLANDGELESMFDELPPRCIILLEDIDAVGIQRRTELATRMNGLADDDDEDDDEEDENGSGRSRSTLSGLLNVLDGVASQEGRIVFMTSNLADKLDPALVRPGRIDRKIYLGNINQESARLMFLRMYAESEESHFTDFGPAAETHMSETNAQVSGQTTPPVIAPAPSTTTLAEKLGTVELDEVAAEFASQIPDDAVTPALIQGFLLSHRSDPLAARDGIQEFIKDELSKLEQAREKAQRAREAKARKRKSKALAQLSALATLTAKTRANRTIDDTELAEIATDEEPVKSAAGGAAGAFGGPSDSDAAPGATEGAEATKNGGGHRNNADGTGEDITSSGSESKVGEGGSTEEGATEVEAGLPSNS</sequence>
<accession>A0A6P8BB90</accession>
<proteinExistence type="inferred from homology"/>
<evidence type="ECO:0000259" key="16">
    <source>
        <dbReference type="SMART" id="SM01024"/>
    </source>
</evidence>
<name>A0A6P8BB90_PYRGI</name>
<dbReference type="Pfam" id="PF08740">
    <property type="entry name" value="BCS1_N"/>
    <property type="match status" value="1"/>
</dbReference>
<evidence type="ECO:0000259" key="15">
    <source>
        <dbReference type="SMART" id="SM00382"/>
    </source>
</evidence>
<dbReference type="GO" id="GO:0005524">
    <property type="term" value="F:ATP binding"/>
    <property type="evidence" value="ECO:0007669"/>
    <property type="project" value="UniProtKB-KW"/>
</dbReference>
<evidence type="ECO:0000256" key="4">
    <source>
        <dbReference type="ARBA" id="ARBA00022741"/>
    </source>
</evidence>
<evidence type="ECO:0000313" key="17">
    <source>
        <dbReference type="Proteomes" id="UP000515153"/>
    </source>
</evidence>
<feature type="region of interest" description="Disordered" evidence="14">
    <location>
        <begin position="366"/>
        <end position="389"/>
    </location>
</feature>
<organism evidence="17 18">
    <name type="scientific">Pyricularia grisea</name>
    <name type="common">Crabgrass-specific blast fungus</name>
    <name type="synonym">Magnaporthe grisea</name>
    <dbReference type="NCBI Taxonomy" id="148305"/>
    <lineage>
        <taxon>Eukaryota</taxon>
        <taxon>Fungi</taxon>
        <taxon>Dikarya</taxon>
        <taxon>Ascomycota</taxon>
        <taxon>Pezizomycotina</taxon>
        <taxon>Sordariomycetes</taxon>
        <taxon>Sordariomycetidae</taxon>
        <taxon>Magnaporthales</taxon>
        <taxon>Pyriculariaceae</taxon>
        <taxon>Pyricularia</taxon>
    </lineage>
</organism>
<keyword evidence="5" id="KW-0999">Mitochondrion inner membrane</keyword>
<dbReference type="GO" id="GO:0016887">
    <property type="term" value="F:ATP hydrolysis activity"/>
    <property type="evidence" value="ECO:0007669"/>
    <property type="project" value="InterPro"/>
</dbReference>
<evidence type="ECO:0000256" key="5">
    <source>
        <dbReference type="ARBA" id="ARBA00022792"/>
    </source>
</evidence>
<dbReference type="RefSeq" id="XP_030984452.1">
    <property type="nucleotide sequence ID" value="XM_031125147.1"/>
</dbReference>
<keyword evidence="7 12" id="KW-0067">ATP-binding</keyword>
<comment type="subcellular location">
    <subcellularLocation>
        <location evidence="1">Mitochondrion inner membrane</location>
        <topology evidence="1">Single-pass membrane protein</topology>
    </subcellularLocation>
</comment>